<organism evidence="2 3">
    <name type="scientific">Stichopus japonicus</name>
    <name type="common">Sea cucumber</name>
    <dbReference type="NCBI Taxonomy" id="307972"/>
    <lineage>
        <taxon>Eukaryota</taxon>
        <taxon>Metazoa</taxon>
        <taxon>Echinodermata</taxon>
        <taxon>Eleutherozoa</taxon>
        <taxon>Echinozoa</taxon>
        <taxon>Holothuroidea</taxon>
        <taxon>Aspidochirotacea</taxon>
        <taxon>Aspidochirotida</taxon>
        <taxon>Stichopodidae</taxon>
        <taxon>Apostichopus</taxon>
    </lineage>
</organism>
<accession>A0A2G8KGI2</accession>
<dbReference type="PANTHER" id="PTHR19143">
    <property type="entry name" value="FIBRINOGEN/TENASCIN/ANGIOPOEITIN"/>
    <property type="match status" value="1"/>
</dbReference>
<dbReference type="OrthoDB" id="7952570at2759"/>
<name>A0A2G8KGI2_STIJA</name>
<dbReference type="InterPro" id="IPR002181">
    <property type="entry name" value="Fibrinogen_a/b/g_C_dom"/>
</dbReference>
<keyword evidence="3" id="KW-1185">Reference proteome</keyword>
<dbReference type="Pfam" id="PF00147">
    <property type="entry name" value="Fibrinogen_C"/>
    <property type="match status" value="1"/>
</dbReference>
<dbReference type="InterPro" id="IPR050373">
    <property type="entry name" value="Fibrinogen_C-term_domain"/>
</dbReference>
<sequence>MPWQNRGGKNDITMFRSLGGLFYYHQSEYPKDCQDILNQCSDPAEIHNGVYVIKPEGLTEPTEVFCDQTTDGGGWTVIQRRIDGGIDFARGLDSYKNGFGFLNHEFWLGNEHLAYLTNQKEYTLRIDMEVSGDAGIVANVTYDWFQISDENSNYKLVKLEDFADVSGSRFADEMGALSQSFLAMDGTTACTLDGGWWYNDASCAKVNLNAAYGSLTWGSTRLKHVEMKVRPSS</sequence>
<dbReference type="InterPro" id="IPR014716">
    <property type="entry name" value="Fibrinogen_a/b/g_C_1"/>
</dbReference>
<protein>
    <recommendedName>
        <fullName evidence="1">Fibrinogen C-terminal domain-containing protein</fullName>
    </recommendedName>
</protein>
<evidence type="ECO:0000259" key="1">
    <source>
        <dbReference type="PROSITE" id="PS51406"/>
    </source>
</evidence>
<proteinExistence type="predicted"/>
<feature type="domain" description="Fibrinogen C-terminal" evidence="1">
    <location>
        <begin position="24"/>
        <end position="233"/>
    </location>
</feature>
<comment type="caution">
    <text evidence="2">The sequence shown here is derived from an EMBL/GenBank/DDBJ whole genome shotgun (WGS) entry which is preliminary data.</text>
</comment>
<dbReference type="SMART" id="SM00186">
    <property type="entry name" value="FBG"/>
    <property type="match status" value="1"/>
</dbReference>
<dbReference type="PANTHER" id="PTHR19143:SF458">
    <property type="entry name" value="FIBRINOGEN C-TERMINAL DOMAIN-CONTAINING PROTEIN-RELATED"/>
    <property type="match status" value="1"/>
</dbReference>
<dbReference type="PROSITE" id="PS51406">
    <property type="entry name" value="FIBRINOGEN_C_2"/>
    <property type="match status" value="1"/>
</dbReference>
<dbReference type="Gene3D" id="3.90.215.10">
    <property type="entry name" value="Gamma Fibrinogen, chain A, domain 1"/>
    <property type="match status" value="1"/>
</dbReference>
<dbReference type="GO" id="GO:0005615">
    <property type="term" value="C:extracellular space"/>
    <property type="evidence" value="ECO:0007669"/>
    <property type="project" value="TreeGrafter"/>
</dbReference>
<dbReference type="Proteomes" id="UP000230750">
    <property type="component" value="Unassembled WGS sequence"/>
</dbReference>
<reference evidence="2 3" key="1">
    <citation type="journal article" date="2017" name="PLoS Biol.">
        <title>The sea cucumber genome provides insights into morphological evolution and visceral regeneration.</title>
        <authorList>
            <person name="Zhang X."/>
            <person name="Sun L."/>
            <person name="Yuan J."/>
            <person name="Sun Y."/>
            <person name="Gao Y."/>
            <person name="Zhang L."/>
            <person name="Li S."/>
            <person name="Dai H."/>
            <person name="Hamel J.F."/>
            <person name="Liu C."/>
            <person name="Yu Y."/>
            <person name="Liu S."/>
            <person name="Lin W."/>
            <person name="Guo K."/>
            <person name="Jin S."/>
            <person name="Xu P."/>
            <person name="Storey K.B."/>
            <person name="Huan P."/>
            <person name="Zhang T."/>
            <person name="Zhou Y."/>
            <person name="Zhang J."/>
            <person name="Lin C."/>
            <person name="Li X."/>
            <person name="Xing L."/>
            <person name="Huo D."/>
            <person name="Sun M."/>
            <person name="Wang L."/>
            <person name="Mercier A."/>
            <person name="Li F."/>
            <person name="Yang H."/>
            <person name="Xiang J."/>
        </authorList>
    </citation>
    <scope>NUCLEOTIDE SEQUENCE [LARGE SCALE GENOMIC DNA]</scope>
    <source>
        <strain evidence="2">Shaxun</strain>
        <tissue evidence="2">Muscle</tissue>
    </source>
</reference>
<dbReference type="AlphaFoldDB" id="A0A2G8KGI2"/>
<evidence type="ECO:0000313" key="2">
    <source>
        <dbReference type="EMBL" id="PIK47106.1"/>
    </source>
</evidence>
<gene>
    <name evidence="2" type="ORF">BSL78_16033</name>
</gene>
<dbReference type="EMBL" id="MRZV01000601">
    <property type="protein sequence ID" value="PIK47106.1"/>
    <property type="molecule type" value="Genomic_DNA"/>
</dbReference>
<dbReference type="InterPro" id="IPR036056">
    <property type="entry name" value="Fibrinogen-like_C"/>
</dbReference>
<evidence type="ECO:0000313" key="3">
    <source>
        <dbReference type="Proteomes" id="UP000230750"/>
    </source>
</evidence>
<dbReference type="SUPFAM" id="SSF56496">
    <property type="entry name" value="Fibrinogen C-terminal domain-like"/>
    <property type="match status" value="1"/>
</dbReference>
<dbReference type="NCBIfam" id="NF040941">
    <property type="entry name" value="GGGWT_bact"/>
    <property type="match status" value="1"/>
</dbReference>